<evidence type="ECO:0000256" key="2">
    <source>
        <dbReference type="SAM" id="MobiDB-lite"/>
    </source>
</evidence>
<feature type="transmembrane region" description="Helical" evidence="3">
    <location>
        <begin position="116"/>
        <end position="141"/>
    </location>
</feature>
<keyword evidence="3" id="KW-0472">Membrane</keyword>
<feature type="compositionally biased region" description="Low complexity" evidence="2">
    <location>
        <begin position="307"/>
        <end position="319"/>
    </location>
</feature>
<organism evidence="5 6">
    <name type="scientific">Parelaphostrongylus tenuis</name>
    <name type="common">Meningeal worm</name>
    <dbReference type="NCBI Taxonomy" id="148309"/>
    <lineage>
        <taxon>Eukaryota</taxon>
        <taxon>Metazoa</taxon>
        <taxon>Ecdysozoa</taxon>
        <taxon>Nematoda</taxon>
        <taxon>Chromadorea</taxon>
        <taxon>Rhabditida</taxon>
        <taxon>Rhabditina</taxon>
        <taxon>Rhabditomorpha</taxon>
        <taxon>Strongyloidea</taxon>
        <taxon>Metastrongylidae</taxon>
        <taxon>Parelaphostrongylus</taxon>
    </lineage>
</organism>
<sequence length="401" mass="46844">MLKPGIWGRIRDTCTKLRTECCGIWKDLKNRDQMQFFWPVNTPLEVQELVGPERFDAALPKYQMPFFWMATGVPATPSWAMLVCLIECAFAFFAYVLNILHFALHLTDCEDTRLPLFLFFLTVGQYSVFYSFKVLFVVAILERRSRLLHIQLLFQYTTCVFLLLDAAFALAADLGGYNEEVIYCQRNPPLIRIVAIASLMFLFIQLYLRAMTAQVYNFMSDTRKFRNALASARSRYRKRVYFSYCSLMQEDLKKENAQKRQEIDKKSLREKQEEAFRKLQRKQNVTYIVIDEETQPNAVRDLTPEASTSSQSTVTTLSQEAPNSLPINLGKRKITPPLRKKAKRRKCTSGDNSAEEQPLILQRHRKKQKPIKVLLEVDRDTIRVLLRNKLRNGHFSSYEYH</sequence>
<keyword evidence="3" id="KW-0812">Transmembrane</keyword>
<dbReference type="PROSITE" id="PS00036">
    <property type="entry name" value="BZIP_BASIC"/>
    <property type="match status" value="1"/>
</dbReference>
<protein>
    <recommendedName>
        <fullName evidence="4">BZIP domain-containing protein</fullName>
    </recommendedName>
</protein>
<proteinExistence type="predicted"/>
<gene>
    <name evidence="5" type="ORF">KIN20_028573</name>
</gene>
<feature type="coiled-coil region" evidence="1">
    <location>
        <begin position="249"/>
        <end position="285"/>
    </location>
</feature>
<dbReference type="AlphaFoldDB" id="A0AAD5WEW8"/>
<dbReference type="GO" id="GO:0003700">
    <property type="term" value="F:DNA-binding transcription factor activity"/>
    <property type="evidence" value="ECO:0007669"/>
    <property type="project" value="InterPro"/>
</dbReference>
<keyword evidence="1" id="KW-0175">Coiled coil</keyword>
<comment type="caution">
    <text evidence="5">The sequence shown here is derived from an EMBL/GenBank/DDBJ whole genome shotgun (WGS) entry which is preliminary data.</text>
</comment>
<feature type="domain" description="BZIP" evidence="4">
    <location>
        <begin position="223"/>
        <end position="237"/>
    </location>
</feature>
<dbReference type="EMBL" id="JAHQIW010005962">
    <property type="protein sequence ID" value="KAJ1367626.1"/>
    <property type="molecule type" value="Genomic_DNA"/>
</dbReference>
<name>A0AAD5WEW8_PARTN</name>
<feature type="transmembrane region" description="Helical" evidence="3">
    <location>
        <begin position="190"/>
        <end position="208"/>
    </location>
</feature>
<evidence type="ECO:0000256" key="3">
    <source>
        <dbReference type="SAM" id="Phobius"/>
    </source>
</evidence>
<keyword evidence="3" id="KW-1133">Transmembrane helix</keyword>
<dbReference type="InterPro" id="IPR004827">
    <property type="entry name" value="bZIP"/>
</dbReference>
<keyword evidence="6" id="KW-1185">Reference proteome</keyword>
<evidence type="ECO:0000259" key="4">
    <source>
        <dbReference type="PROSITE" id="PS00036"/>
    </source>
</evidence>
<reference evidence="5" key="1">
    <citation type="submission" date="2021-06" db="EMBL/GenBank/DDBJ databases">
        <title>Parelaphostrongylus tenuis whole genome reference sequence.</title>
        <authorList>
            <person name="Garwood T.J."/>
            <person name="Larsen P.A."/>
            <person name="Fountain-Jones N.M."/>
            <person name="Garbe J.R."/>
            <person name="Macchietto M.G."/>
            <person name="Kania S.A."/>
            <person name="Gerhold R.W."/>
            <person name="Richards J.E."/>
            <person name="Wolf T.M."/>
        </authorList>
    </citation>
    <scope>NUCLEOTIDE SEQUENCE</scope>
    <source>
        <strain evidence="5">MNPRO001-30</strain>
        <tissue evidence="5">Meninges</tissue>
    </source>
</reference>
<accession>A0AAD5WEW8</accession>
<feature type="transmembrane region" description="Helical" evidence="3">
    <location>
        <begin position="79"/>
        <end position="104"/>
    </location>
</feature>
<feature type="region of interest" description="Disordered" evidence="2">
    <location>
        <begin position="298"/>
        <end position="358"/>
    </location>
</feature>
<evidence type="ECO:0000313" key="5">
    <source>
        <dbReference type="EMBL" id="KAJ1367626.1"/>
    </source>
</evidence>
<dbReference type="Proteomes" id="UP001196413">
    <property type="component" value="Unassembled WGS sequence"/>
</dbReference>
<evidence type="ECO:0000256" key="1">
    <source>
        <dbReference type="SAM" id="Coils"/>
    </source>
</evidence>
<feature type="compositionally biased region" description="Basic residues" evidence="2">
    <location>
        <begin position="330"/>
        <end position="347"/>
    </location>
</feature>
<feature type="transmembrane region" description="Helical" evidence="3">
    <location>
        <begin position="153"/>
        <end position="170"/>
    </location>
</feature>
<evidence type="ECO:0000313" key="6">
    <source>
        <dbReference type="Proteomes" id="UP001196413"/>
    </source>
</evidence>